<name>A0A1F6EX73_9BACT</name>
<dbReference type="GO" id="GO:0003676">
    <property type="term" value="F:nucleic acid binding"/>
    <property type="evidence" value="ECO:0007669"/>
    <property type="project" value="InterPro"/>
</dbReference>
<proteinExistence type="predicted"/>
<evidence type="ECO:0000313" key="3">
    <source>
        <dbReference type="Proteomes" id="UP000178811"/>
    </source>
</evidence>
<dbReference type="GO" id="GO:0004519">
    <property type="term" value="F:endonuclease activity"/>
    <property type="evidence" value="ECO:0007669"/>
    <property type="project" value="InterPro"/>
</dbReference>
<organism evidence="2 3">
    <name type="scientific">Candidatus Kaiserbacteria bacterium RIFCSPLOWO2_01_FULL_52_12b</name>
    <dbReference type="NCBI Taxonomy" id="1798509"/>
    <lineage>
        <taxon>Bacteria</taxon>
        <taxon>Candidatus Kaiseribacteriota</taxon>
    </lineage>
</organism>
<evidence type="ECO:0000313" key="2">
    <source>
        <dbReference type="EMBL" id="OGG78220.1"/>
    </source>
</evidence>
<sequence>MKLKRKVSANLGRTQHRNAEKYYAVMKRNGKEFKRCPFYNGKKYSQFSKNEHDKLNPQFPNPRVPIEQFDFQYEKSKKRWTLQAYCKVCYKAYRDARIGKARSTWVKKNGKPMSDGEIRSWYKKNVALTMRCSMCKRDLDPSRFAISLSMEKGLHNVCMDCAAGAGTSVREQEWLSDGDWDSWKNAVARMRTKKHVRCAGWPRSQEMDACLKFDDGKRMHADHWVPLHAGGINDVSNFQPLCNACNIRKNDQIDPRLTPDEIRMLVGIRYQKIVHSEDSIETIERKLKASLVQYLKSLLSRDFYLDAIRRKKKKVNGQWNVERAYRKGVEWLKRNT</sequence>
<dbReference type="EMBL" id="MFLW01000020">
    <property type="protein sequence ID" value="OGG78220.1"/>
    <property type="molecule type" value="Genomic_DNA"/>
</dbReference>
<reference evidence="2 3" key="1">
    <citation type="journal article" date="2016" name="Nat. Commun.">
        <title>Thousands of microbial genomes shed light on interconnected biogeochemical processes in an aquifer system.</title>
        <authorList>
            <person name="Anantharaman K."/>
            <person name="Brown C.T."/>
            <person name="Hug L.A."/>
            <person name="Sharon I."/>
            <person name="Castelle C.J."/>
            <person name="Probst A.J."/>
            <person name="Thomas B.C."/>
            <person name="Singh A."/>
            <person name="Wilkins M.J."/>
            <person name="Karaoz U."/>
            <person name="Brodie E.L."/>
            <person name="Williams K.H."/>
            <person name="Hubbard S.S."/>
            <person name="Banfield J.F."/>
        </authorList>
    </citation>
    <scope>NUCLEOTIDE SEQUENCE [LARGE SCALE GENOMIC DNA]</scope>
</reference>
<dbReference type="GO" id="GO:0008270">
    <property type="term" value="F:zinc ion binding"/>
    <property type="evidence" value="ECO:0007669"/>
    <property type="project" value="InterPro"/>
</dbReference>
<feature type="domain" description="HNH" evidence="1">
    <location>
        <begin position="210"/>
        <end position="252"/>
    </location>
</feature>
<evidence type="ECO:0000259" key="1">
    <source>
        <dbReference type="Pfam" id="PF01844"/>
    </source>
</evidence>
<gene>
    <name evidence="2" type="ORF">A3A36_01805</name>
</gene>
<dbReference type="Proteomes" id="UP000178811">
    <property type="component" value="Unassembled WGS sequence"/>
</dbReference>
<dbReference type="CDD" id="cd00085">
    <property type="entry name" value="HNHc"/>
    <property type="match status" value="1"/>
</dbReference>
<accession>A0A1F6EX73</accession>
<dbReference type="InterPro" id="IPR003615">
    <property type="entry name" value="HNH_nuc"/>
</dbReference>
<dbReference type="InterPro" id="IPR002711">
    <property type="entry name" value="HNH"/>
</dbReference>
<dbReference type="Gene3D" id="1.10.30.50">
    <property type="match status" value="1"/>
</dbReference>
<dbReference type="Pfam" id="PF01844">
    <property type="entry name" value="HNH"/>
    <property type="match status" value="1"/>
</dbReference>
<protein>
    <recommendedName>
        <fullName evidence="1">HNH domain-containing protein</fullName>
    </recommendedName>
</protein>
<comment type="caution">
    <text evidence="2">The sequence shown here is derived from an EMBL/GenBank/DDBJ whole genome shotgun (WGS) entry which is preliminary data.</text>
</comment>
<dbReference type="AlphaFoldDB" id="A0A1F6EX73"/>